<comment type="subcellular location">
    <subcellularLocation>
        <location evidence="1">Mitochondrion</location>
    </subcellularLocation>
</comment>
<gene>
    <name evidence="10" type="ORF">F5X68DRAFT_258772</name>
</gene>
<dbReference type="GO" id="GO:0000150">
    <property type="term" value="F:DNA strand exchange activity"/>
    <property type="evidence" value="ECO:0007669"/>
    <property type="project" value="InterPro"/>
</dbReference>
<evidence type="ECO:0000256" key="3">
    <source>
        <dbReference type="ARBA" id="ARBA00022980"/>
    </source>
</evidence>
<feature type="compositionally biased region" description="Basic and acidic residues" evidence="9">
    <location>
        <begin position="193"/>
        <end position="202"/>
    </location>
</feature>
<evidence type="ECO:0000313" key="11">
    <source>
        <dbReference type="Proteomes" id="UP000770015"/>
    </source>
</evidence>
<keyword evidence="7" id="KW-0687">Ribonucleoprotein</keyword>
<keyword evidence="5" id="KW-0496">Mitochondrion</keyword>
<dbReference type="EMBL" id="JAGSXJ010000003">
    <property type="protein sequence ID" value="KAH6693993.1"/>
    <property type="molecule type" value="Genomic_DNA"/>
</dbReference>
<organism evidence="10 11">
    <name type="scientific">Plectosphaerella plurivora</name>
    <dbReference type="NCBI Taxonomy" id="936078"/>
    <lineage>
        <taxon>Eukaryota</taxon>
        <taxon>Fungi</taxon>
        <taxon>Dikarya</taxon>
        <taxon>Ascomycota</taxon>
        <taxon>Pezizomycotina</taxon>
        <taxon>Sordariomycetes</taxon>
        <taxon>Hypocreomycetidae</taxon>
        <taxon>Glomerellales</taxon>
        <taxon>Plectosphaerellaceae</taxon>
        <taxon>Plectosphaerella</taxon>
    </lineage>
</organism>
<reference evidence="10" key="1">
    <citation type="journal article" date="2021" name="Nat. Commun.">
        <title>Genetic determinants of endophytism in the Arabidopsis root mycobiome.</title>
        <authorList>
            <person name="Mesny F."/>
            <person name="Miyauchi S."/>
            <person name="Thiergart T."/>
            <person name="Pickel B."/>
            <person name="Atanasova L."/>
            <person name="Karlsson M."/>
            <person name="Huettel B."/>
            <person name="Barry K.W."/>
            <person name="Haridas S."/>
            <person name="Chen C."/>
            <person name="Bauer D."/>
            <person name="Andreopoulos W."/>
            <person name="Pangilinan J."/>
            <person name="LaButti K."/>
            <person name="Riley R."/>
            <person name="Lipzen A."/>
            <person name="Clum A."/>
            <person name="Drula E."/>
            <person name="Henrissat B."/>
            <person name="Kohler A."/>
            <person name="Grigoriev I.V."/>
            <person name="Martin F.M."/>
            <person name="Hacquard S."/>
        </authorList>
    </citation>
    <scope>NUCLEOTIDE SEQUENCE</scope>
    <source>
        <strain evidence="10">MPI-SDFR-AT-0117</strain>
    </source>
</reference>
<evidence type="ECO:0000256" key="2">
    <source>
        <dbReference type="ARBA" id="ARBA00010741"/>
    </source>
</evidence>
<feature type="region of interest" description="Disordered" evidence="9">
    <location>
        <begin position="193"/>
        <end position="217"/>
    </location>
</feature>
<dbReference type="InterPro" id="IPR024629">
    <property type="entry name" value="Ribosomal_mL67"/>
</dbReference>
<dbReference type="GO" id="GO:0005739">
    <property type="term" value="C:mitochondrion"/>
    <property type="evidence" value="ECO:0007669"/>
    <property type="project" value="UniProtKB-SubCell"/>
</dbReference>
<feature type="compositionally biased region" description="Basic and acidic residues" evidence="9">
    <location>
        <begin position="254"/>
        <end position="264"/>
    </location>
</feature>
<keyword evidence="3" id="KW-0689">Ribosomal protein</keyword>
<name>A0A9P8VJR5_9PEZI</name>
<evidence type="ECO:0000313" key="10">
    <source>
        <dbReference type="EMBL" id="KAH6693993.1"/>
    </source>
</evidence>
<evidence type="ECO:0000256" key="1">
    <source>
        <dbReference type="ARBA" id="ARBA00004173"/>
    </source>
</evidence>
<evidence type="ECO:0000256" key="9">
    <source>
        <dbReference type="SAM" id="MobiDB-lite"/>
    </source>
</evidence>
<evidence type="ECO:0000256" key="4">
    <source>
        <dbReference type="ARBA" id="ARBA00023015"/>
    </source>
</evidence>
<keyword evidence="6" id="KW-0804">Transcription</keyword>
<evidence type="ECO:0000256" key="7">
    <source>
        <dbReference type="ARBA" id="ARBA00023274"/>
    </source>
</evidence>
<keyword evidence="4" id="KW-0805">Transcription regulation</keyword>
<comment type="similarity">
    <text evidence="2">Belongs to the mitochondrion-specific ribosomal protein mL67 family.</text>
</comment>
<evidence type="ECO:0000256" key="6">
    <source>
        <dbReference type="ARBA" id="ARBA00023163"/>
    </source>
</evidence>
<comment type="caution">
    <text evidence="10">The sequence shown here is derived from an EMBL/GenBank/DDBJ whole genome shotgun (WGS) entry which is preliminary data.</text>
</comment>
<sequence length="284" mass="32269">MNSVPVFRLSQLSVSVSKTTVRHGSVLPRRRTAKPELSNFKPGHGEQIWVWDHVNTKQIIYSHTKVLDSNHALKQLPFIAKKSKPAKLRKDLWAPMAMIQFPAGAGVVGQNAFQKLREFRKRHELEWDDEVLFKTTEKEGYPGEERRTCRTRVERGYAVHSQRDNAIADMAAVLAGRGRGNRLWLNEAEKKQLTEGKEELRGTRWSKMGPKKNEPDGRSLLVDATVYWRETDDVNYAAEWSKNVAHESLEALEAREAEAKREAESAEAETEAVAEKPAEEATKA</sequence>
<dbReference type="Proteomes" id="UP000770015">
    <property type="component" value="Unassembled WGS sequence"/>
</dbReference>
<dbReference type="OrthoDB" id="5333655at2759"/>
<dbReference type="PANTHER" id="PTHR28184">
    <property type="entry name" value="MITOCHONDRIAL HOMOLOGOUS RECOMBINATION PROTEIN 1"/>
    <property type="match status" value="1"/>
</dbReference>
<dbReference type="Pfam" id="PF12829">
    <property type="entry name" value="Mhr1"/>
    <property type="match status" value="1"/>
</dbReference>
<feature type="region of interest" description="Disordered" evidence="9">
    <location>
        <begin position="254"/>
        <end position="284"/>
    </location>
</feature>
<dbReference type="GO" id="GO:0003697">
    <property type="term" value="F:single-stranded DNA binding"/>
    <property type="evidence" value="ECO:0007669"/>
    <property type="project" value="InterPro"/>
</dbReference>
<dbReference type="GO" id="GO:0005840">
    <property type="term" value="C:ribosome"/>
    <property type="evidence" value="ECO:0007669"/>
    <property type="project" value="UniProtKB-KW"/>
</dbReference>
<protein>
    <recommendedName>
        <fullName evidence="8">Large ribosomal subunit protein mL67</fullName>
    </recommendedName>
</protein>
<keyword evidence="11" id="KW-1185">Reference proteome</keyword>
<feature type="compositionally biased region" description="Basic and acidic residues" evidence="9">
    <location>
        <begin position="273"/>
        <end position="284"/>
    </location>
</feature>
<dbReference type="GO" id="GO:0003735">
    <property type="term" value="F:structural constituent of ribosome"/>
    <property type="evidence" value="ECO:0007669"/>
    <property type="project" value="TreeGrafter"/>
</dbReference>
<dbReference type="PANTHER" id="PTHR28184:SF1">
    <property type="entry name" value="LARGE RIBOSOMAL SUBUNIT PROTEIN ML67"/>
    <property type="match status" value="1"/>
</dbReference>
<dbReference type="AlphaFoldDB" id="A0A9P8VJR5"/>
<proteinExistence type="inferred from homology"/>
<accession>A0A9P8VJR5</accession>
<dbReference type="GO" id="GO:1990904">
    <property type="term" value="C:ribonucleoprotein complex"/>
    <property type="evidence" value="ECO:0007669"/>
    <property type="project" value="UniProtKB-KW"/>
</dbReference>
<evidence type="ECO:0000256" key="5">
    <source>
        <dbReference type="ARBA" id="ARBA00023128"/>
    </source>
</evidence>
<evidence type="ECO:0000256" key="8">
    <source>
        <dbReference type="ARBA" id="ARBA00035185"/>
    </source>
</evidence>